<gene>
    <name evidence="2" type="ORF">Vbra_4724</name>
</gene>
<proteinExistence type="predicted"/>
<dbReference type="EMBL" id="CDMY01000086">
    <property type="protein sequence ID" value="CEL92559.1"/>
    <property type="molecule type" value="Genomic_DNA"/>
</dbReference>
<name>A0A0G4EBB3_VITBC</name>
<dbReference type="VEuPathDB" id="CryptoDB:Vbra_4724"/>
<feature type="region of interest" description="Disordered" evidence="1">
    <location>
        <begin position="1"/>
        <end position="58"/>
    </location>
</feature>
<protein>
    <submittedName>
        <fullName evidence="2">Uncharacterized protein</fullName>
    </submittedName>
</protein>
<evidence type="ECO:0000256" key="1">
    <source>
        <dbReference type="SAM" id="MobiDB-lite"/>
    </source>
</evidence>
<dbReference type="Proteomes" id="UP000041254">
    <property type="component" value="Unassembled WGS sequence"/>
</dbReference>
<feature type="region of interest" description="Disordered" evidence="1">
    <location>
        <begin position="71"/>
        <end position="117"/>
    </location>
</feature>
<dbReference type="InParanoid" id="A0A0G4EBB3"/>
<reference evidence="2 3" key="1">
    <citation type="submission" date="2014-11" db="EMBL/GenBank/DDBJ databases">
        <authorList>
            <person name="Zhu J."/>
            <person name="Qi W."/>
            <person name="Song R."/>
        </authorList>
    </citation>
    <scope>NUCLEOTIDE SEQUENCE [LARGE SCALE GENOMIC DNA]</scope>
</reference>
<accession>A0A0G4EBB3</accession>
<feature type="compositionally biased region" description="Low complexity" evidence="1">
    <location>
        <begin position="26"/>
        <end position="35"/>
    </location>
</feature>
<organism evidence="2 3">
    <name type="scientific">Vitrella brassicaformis (strain CCMP3155)</name>
    <dbReference type="NCBI Taxonomy" id="1169540"/>
    <lineage>
        <taxon>Eukaryota</taxon>
        <taxon>Sar</taxon>
        <taxon>Alveolata</taxon>
        <taxon>Colpodellida</taxon>
        <taxon>Vitrellaceae</taxon>
        <taxon>Vitrella</taxon>
    </lineage>
</organism>
<feature type="compositionally biased region" description="Basic and acidic residues" evidence="1">
    <location>
        <begin position="1"/>
        <end position="10"/>
    </location>
</feature>
<evidence type="ECO:0000313" key="2">
    <source>
        <dbReference type="EMBL" id="CEL92559.1"/>
    </source>
</evidence>
<sequence>MDRGLPHEVGEEPPDAPKVPLPEFCSSSSSAATGGDSKKSKYTSKHTYVGPQAERSEPDYIVSTDLRVPPVWTPAHEQPGAAGPVAEPLSSRSEHIDAQSCEGAAAFASETTDRSSAMMPADVDGGEGDLGFPDGQDGGIYGFDRVIFLPPTKTQQQSCATQLFAMNFATNPSATEYTFGYSRQAHYPTRSRDPVLEKPLPGPPTFLPFAEYTDPATGRVYAHTADTIYAELYNEDELAFLEPERYAQWRAEPVMRLPFAPPRVSPEPEPREKPATSCRCSPCSPICGPKKGKEKTKEPTAEQLGDPYVAVTRSPYEPRGRPRFPGYLQPRSLQGPPPFPGASWQGLPGMEWFRPPFPWGPWQQEPFVMIPTVEQELRIFERDGLERWYTDEPAMDMPVFEAVPPIAVRAGRLHRRGCL</sequence>
<keyword evidence="3" id="KW-1185">Reference proteome</keyword>
<dbReference type="AlphaFoldDB" id="A0A0G4EBB3"/>
<evidence type="ECO:0000313" key="3">
    <source>
        <dbReference type="Proteomes" id="UP000041254"/>
    </source>
</evidence>